<reference evidence="1" key="2">
    <citation type="submission" date="2025-09" db="UniProtKB">
        <authorList>
            <consortium name="Ensembl"/>
        </authorList>
    </citation>
    <scope>IDENTIFICATION</scope>
</reference>
<protein>
    <submittedName>
        <fullName evidence="1">Mono-ADP ribosylhydrolase 2</fullName>
    </submittedName>
</protein>
<dbReference type="GeneTree" id="ENSGT00940000157404"/>
<proteinExistence type="predicted"/>
<organism evidence="1 2">
    <name type="scientific">Neolamprologus brichardi</name>
    <name type="common">Fairy cichlid</name>
    <name type="synonym">Lamprologus brichardi</name>
    <dbReference type="NCBI Taxonomy" id="32507"/>
    <lineage>
        <taxon>Eukaryota</taxon>
        <taxon>Metazoa</taxon>
        <taxon>Chordata</taxon>
        <taxon>Craniata</taxon>
        <taxon>Vertebrata</taxon>
        <taxon>Euteleostomi</taxon>
        <taxon>Actinopterygii</taxon>
        <taxon>Neopterygii</taxon>
        <taxon>Teleostei</taxon>
        <taxon>Neoteleostei</taxon>
        <taxon>Acanthomorphata</taxon>
        <taxon>Ovalentaria</taxon>
        <taxon>Cichlomorphae</taxon>
        <taxon>Cichliformes</taxon>
        <taxon>Cichlidae</taxon>
        <taxon>African cichlids</taxon>
        <taxon>Pseudocrenilabrinae</taxon>
        <taxon>Lamprologini</taxon>
        <taxon>Neolamprologus</taxon>
    </lineage>
</organism>
<keyword evidence="2" id="KW-1185">Reference proteome</keyword>
<evidence type="ECO:0000313" key="2">
    <source>
        <dbReference type="Proteomes" id="UP000261580"/>
    </source>
</evidence>
<dbReference type="Ensembl" id="ENSNBRT00000017089.1">
    <property type="protein sequence ID" value="ENSNBRP00000016640.1"/>
    <property type="gene ID" value="ENSNBRG00000012850.1"/>
</dbReference>
<dbReference type="Bgee" id="ENSNBRG00000012850">
    <property type="expression patterns" value="Expressed in liver and 5 other cell types or tissues"/>
</dbReference>
<evidence type="ECO:0000313" key="1">
    <source>
        <dbReference type="Ensembl" id="ENSNBRP00000016640.1"/>
    </source>
</evidence>
<dbReference type="Proteomes" id="UP000261580">
    <property type="component" value="Unassembled WGS sequence"/>
</dbReference>
<reference evidence="1" key="1">
    <citation type="submission" date="2025-08" db="UniProtKB">
        <authorList>
            <consortium name="Ensembl"/>
        </authorList>
    </citation>
    <scope>IDENTIFICATION</scope>
</reference>
<name>A0A3Q4H2E5_NEOBR</name>
<sequence>TALIDWKRKVWRMKGSRLLHLSLDDRRKEYRRQDFISLDKILTWREKNRLCGRTHCGNFYRSIRNQECCLSEKLGQHKYN</sequence>
<dbReference type="AlphaFoldDB" id="A0A3Q4H2E5"/>
<accession>A0A3Q4H2E5</accession>